<evidence type="ECO:0000313" key="10">
    <source>
        <dbReference type="EMBL" id="JAP40444.1"/>
    </source>
</evidence>
<keyword evidence="5 8" id="KW-1133">Transmembrane helix</keyword>
<evidence type="ECO:0000256" key="2">
    <source>
        <dbReference type="ARBA" id="ARBA00007104"/>
    </source>
</evidence>
<evidence type="ECO:0000256" key="1">
    <source>
        <dbReference type="ARBA" id="ARBA00004479"/>
    </source>
</evidence>
<dbReference type="SMART" id="SM01190">
    <property type="entry name" value="EMP24_GP25L"/>
    <property type="match status" value="1"/>
</dbReference>
<feature type="domain" description="GOLD" evidence="9">
    <location>
        <begin position="54"/>
        <end position="148"/>
    </location>
</feature>
<gene>
    <name evidence="10" type="ORF">TR158124</name>
</gene>
<dbReference type="EMBL" id="GEEE01022781">
    <property type="protein sequence ID" value="JAP40444.1"/>
    <property type="molecule type" value="Transcribed_RNA"/>
</dbReference>
<comment type="subcellular location">
    <subcellularLocation>
        <location evidence="1 7">Membrane</location>
        <topology evidence="1 7">Single-pass type I membrane protein</topology>
    </subcellularLocation>
</comment>
<keyword evidence="4" id="KW-0732">Signal</keyword>
<evidence type="ECO:0000256" key="6">
    <source>
        <dbReference type="ARBA" id="ARBA00023136"/>
    </source>
</evidence>
<evidence type="ECO:0000256" key="4">
    <source>
        <dbReference type="ARBA" id="ARBA00022729"/>
    </source>
</evidence>
<comment type="similarity">
    <text evidence="2 7">Belongs to the EMP24/GP25L family.</text>
</comment>
<evidence type="ECO:0000256" key="7">
    <source>
        <dbReference type="RuleBase" id="RU003827"/>
    </source>
</evidence>
<evidence type="ECO:0000256" key="8">
    <source>
        <dbReference type="SAM" id="Phobius"/>
    </source>
</evidence>
<feature type="non-terminal residue" evidence="10">
    <location>
        <position position="1"/>
    </location>
</feature>
<dbReference type="AlphaFoldDB" id="A0A0X3NKF4"/>
<feature type="transmembrane region" description="Helical" evidence="8">
    <location>
        <begin position="29"/>
        <end position="49"/>
    </location>
</feature>
<evidence type="ECO:0000259" key="9">
    <source>
        <dbReference type="PROSITE" id="PS50866"/>
    </source>
</evidence>
<evidence type="ECO:0000256" key="5">
    <source>
        <dbReference type="ARBA" id="ARBA00022989"/>
    </source>
</evidence>
<sequence>CLKRFLEKCNFRNPGSIYTSAMRLFDGTIFPSLFLVICIDLSSALYFHIKDTDSKCFLEEIPEDTLVAGKYKVALLQKQEFVQSNAIGIHVTVQDPESNILMSRVYAAEGRFTFTSQMPGDHKICLSSNSSSWSTKKEILRVSLELAVGDHALNYKEIATKEKLNDIQLRVRQLLDQVSMLSKDQDFQRVREEYFRRLSESIYNRVTWWSIAQILLLIFTGIFQMRNLRSFFLAKKLV</sequence>
<organism evidence="10">
    <name type="scientific">Schistocephalus solidus</name>
    <name type="common">Tapeworm</name>
    <dbReference type="NCBI Taxonomy" id="70667"/>
    <lineage>
        <taxon>Eukaryota</taxon>
        <taxon>Metazoa</taxon>
        <taxon>Spiralia</taxon>
        <taxon>Lophotrochozoa</taxon>
        <taxon>Platyhelminthes</taxon>
        <taxon>Cestoda</taxon>
        <taxon>Eucestoda</taxon>
        <taxon>Diphyllobothriidea</taxon>
        <taxon>Diphyllobothriidae</taxon>
        <taxon>Schistocephalus</taxon>
    </lineage>
</organism>
<name>A0A0X3NKF4_SCHSO</name>
<dbReference type="PROSITE" id="PS50866">
    <property type="entry name" value="GOLD"/>
    <property type="match status" value="1"/>
</dbReference>
<accession>A0A0X3NKF4</accession>
<dbReference type="GO" id="GO:0016020">
    <property type="term" value="C:membrane"/>
    <property type="evidence" value="ECO:0007669"/>
    <property type="project" value="UniProtKB-SubCell"/>
</dbReference>
<keyword evidence="3 7" id="KW-0812">Transmembrane</keyword>
<protein>
    <recommendedName>
        <fullName evidence="9">GOLD domain-containing protein</fullName>
    </recommendedName>
</protein>
<dbReference type="PANTHER" id="PTHR22811">
    <property type="entry name" value="TRANSMEMBRANE EMP24 DOMAIN-CONTAINING PROTEIN"/>
    <property type="match status" value="1"/>
</dbReference>
<dbReference type="Pfam" id="PF01105">
    <property type="entry name" value="EMP24_GP25L"/>
    <property type="match status" value="1"/>
</dbReference>
<dbReference type="InterPro" id="IPR015720">
    <property type="entry name" value="Emp24-like"/>
</dbReference>
<reference evidence="10" key="1">
    <citation type="submission" date="2016-01" db="EMBL/GenBank/DDBJ databases">
        <title>Reference transcriptome for the parasite Schistocephalus solidus: insights into the molecular evolution of parasitism.</title>
        <authorList>
            <person name="Hebert F.O."/>
            <person name="Grambauer S."/>
            <person name="Barber I."/>
            <person name="Landry C.R."/>
            <person name="Aubin-Horth N."/>
        </authorList>
    </citation>
    <scope>NUCLEOTIDE SEQUENCE</scope>
</reference>
<dbReference type="InterPro" id="IPR009038">
    <property type="entry name" value="GOLD_dom"/>
</dbReference>
<proteinExistence type="inferred from homology"/>
<evidence type="ECO:0000256" key="3">
    <source>
        <dbReference type="ARBA" id="ARBA00022692"/>
    </source>
</evidence>
<keyword evidence="6 8" id="KW-0472">Membrane</keyword>
<feature type="transmembrane region" description="Helical" evidence="8">
    <location>
        <begin position="206"/>
        <end position="225"/>
    </location>
</feature>